<evidence type="ECO:0000313" key="8">
    <source>
        <dbReference type="EMBL" id="CAL4062975.1"/>
    </source>
</evidence>
<keyword evidence="3" id="KW-0496">Mitochondrion</keyword>
<evidence type="ECO:0000256" key="1">
    <source>
        <dbReference type="ARBA" id="ARBA00004173"/>
    </source>
</evidence>
<dbReference type="GO" id="GO:0005634">
    <property type="term" value="C:nucleus"/>
    <property type="evidence" value="ECO:0007669"/>
    <property type="project" value="TreeGrafter"/>
</dbReference>
<dbReference type="GO" id="GO:0006979">
    <property type="term" value="P:response to oxidative stress"/>
    <property type="evidence" value="ECO:0007669"/>
    <property type="project" value="TreeGrafter"/>
</dbReference>
<dbReference type="AlphaFoldDB" id="A0AAV2PP92"/>
<gene>
    <name evidence="8" type="ORF">MNOR_LOCUS2990</name>
</gene>
<feature type="region of interest" description="Disordered" evidence="5">
    <location>
        <begin position="397"/>
        <end position="444"/>
    </location>
</feature>
<reference evidence="8 9" key="1">
    <citation type="submission" date="2024-05" db="EMBL/GenBank/DDBJ databases">
        <authorList>
            <person name="Wallberg A."/>
        </authorList>
    </citation>
    <scope>NUCLEOTIDE SEQUENCE [LARGE SCALE GENOMIC DNA]</scope>
</reference>
<feature type="compositionally biased region" description="Low complexity" evidence="5">
    <location>
        <begin position="421"/>
        <end position="439"/>
    </location>
</feature>
<dbReference type="PROSITE" id="PS51886">
    <property type="entry name" value="TLDC"/>
    <property type="match status" value="1"/>
</dbReference>
<comment type="caution">
    <text evidence="8">The sequence shown here is derived from an EMBL/GenBank/DDBJ whole genome shotgun (WGS) entry which is preliminary data.</text>
</comment>
<dbReference type="SUPFAM" id="SSF54106">
    <property type="entry name" value="LysM domain"/>
    <property type="match status" value="1"/>
</dbReference>
<dbReference type="PANTHER" id="PTHR23354">
    <property type="entry name" value="NUCLEOLAR PROTEIN 7/ESTROGEN RECEPTOR COACTIVATOR-RELATED"/>
    <property type="match status" value="1"/>
</dbReference>
<comment type="subcellular location">
    <subcellularLocation>
        <location evidence="1">Mitochondrion</location>
    </subcellularLocation>
</comment>
<feature type="compositionally biased region" description="Basic and acidic residues" evidence="5">
    <location>
        <begin position="44"/>
        <end position="54"/>
    </location>
</feature>
<dbReference type="PANTHER" id="PTHR23354:SF62">
    <property type="entry name" value="MUSTARD, ISOFORM V"/>
    <property type="match status" value="1"/>
</dbReference>
<evidence type="ECO:0000259" key="7">
    <source>
        <dbReference type="PROSITE" id="PS51886"/>
    </source>
</evidence>
<dbReference type="InterPro" id="IPR018392">
    <property type="entry name" value="LysM"/>
</dbReference>
<feature type="region of interest" description="Disordered" evidence="5">
    <location>
        <begin position="221"/>
        <end position="284"/>
    </location>
</feature>
<dbReference type="EMBL" id="CAXKWB010000976">
    <property type="protein sequence ID" value="CAL4062975.1"/>
    <property type="molecule type" value="Genomic_DNA"/>
</dbReference>
<protein>
    <recommendedName>
        <fullName evidence="4">Oxidation resistance protein 1</fullName>
    </recommendedName>
</protein>
<feature type="domain" description="LysM" evidence="6">
    <location>
        <begin position="1"/>
        <end position="40"/>
    </location>
</feature>
<dbReference type="SMART" id="SM00584">
    <property type="entry name" value="TLDc"/>
    <property type="match status" value="1"/>
</dbReference>
<dbReference type="InterPro" id="IPR036779">
    <property type="entry name" value="LysM_dom_sf"/>
</dbReference>
<dbReference type="PROSITE" id="PS51782">
    <property type="entry name" value="LYSM"/>
    <property type="match status" value="1"/>
</dbReference>
<proteinExistence type="inferred from homology"/>
<dbReference type="Proteomes" id="UP001497623">
    <property type="component" value="Unassembled WGS sequence"/>
</dbReference>
<dbReference type="Pfam" id="PF07534">
    <property type="entry name" value="TLD"/>
    <property type="match status" value="1"/>
</dbReference>
<feature type="non-terminal residue" evidence="8">
    <location>
        <position position="1"/>
    </location>
</feature>
<dbReference type="SMART" id="SM00257">
    <property type="entry name" value="LysM"/>
    <property type="match status" value="1"/>
</dbReference>
<dbReference type="Gene3D" id="3.10.350.10">
    <property type="entry name" value="LysM domain"/>
    <property type="match status" value="1"/>
</dbReference>
<feature type="region of interest" description="Disordered" evidence="5">
    <location>
        <begin position="41"/>
        <end position="97"/>
    </location>
</feature>
<dbReference type="Pfam" id="PF01476">
    <property type="entry name" value="LysM"/>
    <property type="match status" value="1"/>
</dbReference>
<keyword evidence="9" id="KW-1185">Reference proteome</keyword>
<evidence type="ECO:0000256" key="3">
    <source>
        <dbReference type="ARBA" id="ARBA00023128"/>
    </source>
</evidence>
<evidence type="ECO:0000256" key="2">
    <source>
        <dbReference type="ARBA" id="ARBA00009540"/>
    </source>
</evidence>
<evidence type="ECO:0000256" key="4">
    <source>
        <dbReference type="ARBA" id="ARBA00040604"/>
    </source>
</evidence>
<evidence type="ECO:0000313" key="9">
    <source>
        <dbReference type="Proteomes" id="UP001497623"/>
    </source>
</evidence>
<evidence type="ECO:0000256" key="5">
    <source>
        <dbReference type="SAM" id="MobiDB-lite"/>
    </source>
</evidence>
<accession>A0AAV2PP92</accession>
<organism evidence="8 9">
    <name type="scientific">Meganyctiphanes norvegica</name>
    <name type="common">Northern krill</name>
    <name type="synonym">Thysanopoda norvegica</name>
    <dbReference type="NCBI Taxonomy" id="48144"/>
    <lineage>
        <taxon>Eukaryota</taxon>
        <taxon>Metazoa</taxon>
        <taxon>Ecdysozoa</taxon>
        <taxon>Arthropoda</taxon>
        <taxon>Crustacea</taxon>
        <taxon>Multicrustacea</taxon>
        <taxon>Malacostraca</taxon>
        <taxon>Eumalacostraca</taxon>
        <taxon>Eucarida</taxon>
        <taxon>Euphausiacea</taxon>
        <taxon>Euphausiidae</taxon>
        <taxon>Meganyctiphanes</taxon>
    </lineage>
</organism>
<feature type="compositionally biased region" description="Polar residues" evidence="5">
    <location>
        <begin position="262"/>
        <end position="284"/>
    </location>
</feature>
<evidence type="ECO:0000259" key="6">
    <source>
        <dbReference type="PROSITE" id="PS51782"/>
    </source>
</evidence>
<dbReference type="GO" id="GO:0005739">
    <property type="term" value="C:mitochondrion"/>
    <property type="evidence" value="ECO:0007669"/>
    <property type="project" value="UniProtKB-SubCell"/>
</dbReference>
<feature type="domain" description="TLDc" evidence="7">
    <location>
        <begin position="711"/>
        <end position="872"/>
    </location>
</feature>
<dbReference type="InterPro" id="IPR006571">
    <property type="entry name" value="TLDc_dom"/>
</dbReference>
<sequence>VQNNDTLMSLAARFDTTPSELTQLNRLKSRLIFPGQVLAVPDRSGNKEKGDGKADMLSTNTQDALSSIRPPLTGERGELRPPPSPHKLPRTPANSVDVERSLDRDCLEKFLKITVRHITDGQGVVAGVLLVTPNAVMFDPNVSDPLVIEHGPESYGVIAPMEYVVNGALYYDIAHMRVKDTNVPRPEIPKPEIYWGPVSINEESPAKDASLSKDTTFPELATTASQDDNDSSCSCGGDTRESSAFPKAFEHELLTPGGDVSPANTEGETSQSKSPTSGSDQPQQPQAVIVGDLTPIAEATQRQENSAAASLPNPPNLAQTQCDNLNIQDLAQTDTQQTLSSDINDKKRTTSVTFDLSQEEHGLPDSTVDDLSQESRKQKVLKRLSYPLSWMENLGSSEKENMSNQAGVAGVPPLSAPPLGSTERVSEGVSTSSTGSLDSSDPKQAGMLSNVFSGVSSGVSGVTNMLSRRTSLDFARRPSGSQGTANQPVIINSQQPQTSAAPTNNTATITVQQLSNSQQLVQQQKRAQYKDGPKFGLKSMVSMDDMPELFASFDKLIPKLASACDESPLYLCLRMGKPANRKIPKSTPIMSYGKKKMRPEYWFSIPKSRSDELYHFFQLWAQDIYGELNEEEITRRGFILLEEETDVWDNEDGEGGELGEGGIGGEITEMTKESWEVASMSEELRRALYSSGSLTSLDLEVFLPEILGETEIITDHVRKSMYKKLPARAQGYSWKLVFSTAQHGFSLNSLYRKMSEVDSPCMVFIQDTHQNVFGAVLSCSLHVSELFYGTGECFLFTFNPEFQVYPWTGENTFFVKGNNESLIIGGGDGHFGLWLDGDLYQGRTQSCKTFDNPPMTDSEDFVIKTVECWGFE</sequence>
<name>A0AAV2PP92_MEGNR</name>
<comment type="similarity">
    <text evidence="2">Belongs to the OXR1 family.</text>
</comment>
<feature type="region of interest" description="Disordered" evidence="5">
    <location>
        <begin position="353"/>
        <end position="374"/>
    </location>
</feature>